<evidence type="ECO:0000256" key="1">
    <source>
        <dbReference type="ARBA" id="ARBA00022679"/>
    </source>
</evidence>
<gene>
    <name evidence="3" type="ORF">AB3G39_15495</name>
</gene>
<dbReference type="EMBL" id="CP165626">
    <property type="protein sequence ID" value="XDU98550.1"/>
    <property type="molecule type" value="Genomic_DNA"/>
</dbReference>
<name>A0AB39WBZ4_9FLAO</name>
<evidence type="ECO:0000313" key="3">
    <source>
        <dbReference type="EMBL" id="XDU98550.1"/>
    </source>
</evidence>
<evidence type="ECO:0000259" key="2">
    <source>
        <dbReference type="Pfam" id="PF08241"/>
    </source>
</evidence>
<organism evidence="3">
    <name type="scientific">Flavobacterium sp. WC2416</name>
    <dbReference type="NCBI Taxonomy" id="3234141"/>
    <lineage>
        <taxon>Bacteria</taxon>
        <taxon>Pseudomonadati</taxon>
        <taxon>Bacteroidota</taxon>
        <taxon>Flavobacteriia</taxon>
        <taxon>Flavobacteriales</taxon>
        <taxon>Flavobacteriaceae</taxon>
        <taxon>Flavobacterium</taxon>
    </lineage>
</organism>
<dbReference type="EC" id="2.1.1.-" evidence="3"/>
<keyword evidence="1 3" id="KW-0808">Transferase</keyword>
<feature type="domain" description="Methyltransferase type 11" evidence="2">
    <location>
        <begin position="119"/>
        <end position="172"/>
    </location>
</feature>
<keyword evidence="3" id="KW-0489">Methyltransferase</keyword>
<protein>
    <submittedName>
        <fullName evidence="3">Class I SAM-dependent methyltransferase</fullName>
        <ecNumber evidence="3">2.1.1.-</ecNumber>
    </submittedName>
</protein>
<dbReference type="GO" id="GO:0008757">
    <property type="term" value="F:S-adenosylmethionine-dependent methyltransferase activity"/>
    <property type="evidence" value="ECO:0007669"/>
    <property type="project" value="InterPro"/>
</dbReference>
<dbReference type="InterPro" id="IPR029063">
    <property type="entry name" value="SAM-dependent_MTases_sf"/>
</dbReference>
<dbReference type="InterPro" id="IPR013216">
    <property type="entry name" value="Methyltransf_11"/>
</dbReference>
<dbReference type="PANTHER" id="PTHR44068:SF11">
    <property type="entry name" value="GERANYL DIPHOSPHATE 2-C-METHYLTRANSFERASE"/>
    <property type="match status" value="1"/>
</dbReference>
<dbReference type="InterPro" id="IPR050447">
    <property type="entry name" value="Erg6_SMT_methyltransf"/>
</dbReference>
<dbReference type="Gene3D" id="3.40.50.150">
    <property type="entry name" value="Vaccinia Virus protein VP39"/>
    <property type="match status" value="1"/>
</dbReference>
<accession>A0AB39WBZ4</accession>
<dbReference type="GO" id="GO:0032259">
    <property type="term" value="P:methylation"/>
    <property type="evidence" value="ECO:0007669"/>
    <property type="project" value="UniProtKB-KW"/>
</dbReference>
<dbReference type="SUPFAM" id="SSF53335">
    <property type="entry name" value="S-adenosyl-L-methionine-dependent methyltransferases"/>
    <property type="match status" value="1"/>
</dbReference>
<proteinExistence type="predicted"/>
<reference evidence="3" key="1">
    <citation type="submission" date="2024-07" db="EMBL/GenBank/DDBJ databases">
        <authorList>
            <person name="Biller S.J."/>
        </authorList>
    </citation>
    <scope>NUCLEOTIDE SEQUENCE</scope>
    <source>
        <strain evidence="3">WC2416</strain>
    </source>
</reference>
<sequence>MIKTLIKKITPVKFQNIIFKLNDNVRHLGKNVQCPICQSSYKIFRPYGLNNNISCPKCGSHQRHRLLWKYFKDKNQIPNKKNIQILHFAPEKFFYDLFSKSDTIEYFPVNLSPEIYNYKGKIKITKVDITNIPFENNYFDIIICNHVLEHIPDDHLAISELFRVLKKDGYSILQVPIDYNREKTYEDFKITDPKEREIAFGQTDHVRWYGRDYTERLKTAGFKVFEDDFIDSFNDQDKFKYGLMDGEIIYKCVK</sequence>
<dbReference type="PANTHER" id="PTHR44068">
    <property type="entry name" value="ZGC:194242"/>
    <property type="match status" value="1"/>
</dbReference>
<dbReference type="CDD" id="cd02440">
    <property type="entry name" value="AdoMet_MTases"/>
    <property type="match status" value="1"/>
</dbReference>
<dbReference type="Pfam" id="PF08241">
    <property type="entry name" value="Methyltransf_11"/>
    <property type="match status" value="1"/>
</dbReference>
<dbReference type="AlphaFoldDB" id="A0AB39WBZ4"/>
<dbReference type="RefSeq" id="WP_369769518.1">
    <property type="nucleotide sequence ID" value="NZ_CP165626.1"/>
</dbReference>